<protein>
    <submittedName>
        <fullName evidence="7">Cutinase</fullName>
    </submittedName>
</protein>
<dbReference type="RefSeq" id="WP_083400168.1">
    <property type="nucleotide sequence ID" value="NZ_FOJN01000003.1"/>
</dbReference>
<name>A0A1I0T0Y3_9NOCA</name>
<keyword evidence="3" id="KW-0378">Hydrolase</keyword>
<keyword evidence="6" id="KW-0732">Signal</keyword>
<dbReference type="Pfam" id="PF01083">
    <property type="entry name" value="Cutinase"/>
    <property type="match status" value="1"/>
</dbReference>
<evidence type="ECO:0000256" key="6">
    <source>
        <dbReference type="SAM" id="SignalP"/>
    </source>
</evidence>
<feature type="signal peptide" evidence="6">
    <location>
        <begin position="1"/>
        <end position="34"/>
    </location>
</feature>
<keyword evidence="4" id="KW-1015">Disulfide bond</keyword>
<sequence>MTDSTTRPRPVTVSLLAAPLAAAVLLTSAGTAAAAPTTSSAGSGCDVLHVFGLQGTGQSGDAAATDVDSGFLGSAITIPLSLAADNVGRTLIPYAASFGGKPGDSTDLPYAQSIADGLDAGAKFLADYAARCPGAKIALTGYSQGAQVASELARRIGAGDGPVPAADVAAVSLFSDPTRPANSPAFPGSPTGERPTPPPGVAADLDGLDVTAPPADGSGVAPVISADSAATAGAAARSTFGSLSGRVAQFCTAGDLACSLPAKSTIARVVTNISGQLHLQEQDPQRTLIDLAGAVGGTTLRTAADVVNDDVNFTGGQFRVSSGGDTVLGRLAENSQATSDTPEADAKIVRAVVKAGVMGFGAAVTVAKKVLTPATITELATVGLANPPAALAVLGTKLTAAVASLVPPATISSVQRRIYSEVTKGVQENEGLLTLATDVRYWDTVRLHGTYDQVPVTADGQTPAKFTVEWFTRLAAALTDDRTSSSPTGSTTSTAPTVPSGAARSQLTPSTTAGTVTTRTSPPVTSSTPADPVAGS</sequence>
<reference evidence="7 8" key="1">
    <citation type="submission" date="2016-10" db="EMBL/GenBank/DDBJ databases">
        <authorList>
            <person name="de Groot N.N."/>
        </authorList>
    </citation>
    <scope>NUCLEOTIDE SEQUENCE [LARGE SCALE GENOMIC DNA]</scope>
    <source>
        <strain evidence="7 8">DSM 44908</strain>
    </source>
</reference>
<evidence type="ECO:0000256" key="5">
    <source>
        <dbReference type="SAM" id="MobiDB-lite"/>
    </source>
</evidence>
<accession>A0A1I0T0Y3</accession>
<feature type="region of interest" description="Disordered" evidence="5">
    <location>
        <begin position="179"/>
        <end position="206"/>
    </location>
</feature>
<dbReference type="PANTHER" id="PTHR33630:SF9">
    <property type="entry name" value="CUTINASE 4"/>
    <property type="match status" value="1"/>
</dbReference>
<dbReference type="PANTHER" id="PTHR33630">
    <property type="entry name" value="CUTINASE RV1984C-RELATED-RELATED"/>
    <property type="match status" value="1"/>
</dbReference>
<evidence type="ECO:0000256" key="3">
    <source>
        <dbReference type="ARBA" id="ARBA00022801"/>
    </source>
</evidence>
<dbReference type="Proteomes" id="UP000182054">
    <property type="component" value="Unassembled WGS sequence"/>
</dbReference>
<feature type="compositionally biased region" description="Low complexity" evidence="5">
    <location>
        <begin position="484"/>
        <end position="529"/>
    </location>
</feature>
<dbReference type="SMART" id="SM01110">
    <property type="entry name" value="Cutinase"/>
    <property type="match status" value="1"/>
</dbReference>
<comment type="similarity">
    <text evidence="1">Belongs to the cutinase family.</text>
</comment>
<dbReference type="AlphaFoldDB" id="A0A1I0T0Y3"/>
<dbReference type="Gene3D" id="3.40.50.1820">
    <property type="entry name" value="alpha/beta hydrolase"/>
    <property type="match status" value="1"/>
</dbReference>
<evidence type="ECO:0000313" key="8">
    <source>
        <dbReference type="Proteomes" id="UP000182054"/>
    </source>
</evidence>
<keyword evidence="2" id="KW-0719">Serine esterase</keyword>
<proteinExistence type="inferred from homology"/>
<dbReference type="EMBL" id="FOJN01000003">
    <property type="protein sequence ID" value="SFA45347.1"/>
    <property type="molecule type" value="Genomic_DNA"/>
</dbReference>
<organism evidence="7 8">
    <name type="scientific">Rhodococcoides kroppenstedtii</name>
    <dbReference type="NCBI Taxonomy" id="293050"/>
    <lineage>
        <taxon>Bacteria</taxon>
        <taxon>Bacillati</taxon>
        <taxon>Actinomycetota</taxon>
        <taxon>Actinomycetes</taxon>
        <taxon>Mycobacteriales</taxon>
        <taxon>Nocardiaceae</taxon>
        <taxon>Rhodococcoides</taxon>
    </lineage>
</organism>
<evidence type="ECO:0000256" key="1">
    <source>
        <dbReference type="ARBA" id="ARBA00007534"/>
    </source>
</evidence>
<gene>
    <name evidence="7" type="ORF">SAMN05444374_103258</name>
</gene>
<dbReference type="InterPro" id="IPR000675">
    <property type="entry name" value="Cutinase/axe"/>
</dbReference>
<dbReference type="GeneID" id="85485103"/>
<feature type="chain" id="PRO_5010227670" evidence="6">
    <location>
        <begin position="35"/>
        <end position="536"/>
    </location>
</feature>
<dbReference type="SUPFAM" id="SSF53474">
    <property type="entry name" value="alpha/beta-Hydrolases"/>
    <property type="match status" value="1"/>
</dbReference>
<feature type="region of interest" description="Disordered" evidence="5">
    <location>
        <begin position="480"/>
        <end position="536"/>
    </location>
</feature>
<dbReference type="GO" id="GO:0052689">
    <property type="term" value="F:carboxylic ester hydrolase activity"/>
    <property type="evidence" value="ECO:0007669"/>
    <property type="project" value="UniProtKB-KW"/>
</dbReference>
<evidence type="ECO:0000256" key="2">
    <source>
        <dbReference type="ARBA" id="ARBA00022487"/>
    </source>
</evidence>
<dbReference type="OrthoDB" id="4570487at2"/>
<dbReference type="InterPro" id="IPR029058">
    <property type="entry name" value="AB_hydrolase_fold"/>
</dbReference>
<evidence type="ECO:0000313" key="7">
    <source>
        <dbReference type="EMBL" id="SFA45347.1"/>
    </source>
</evidence>
<evidence type="ECO:0000256" key="4">
    <source>
        <dbReference type="ARBA" id="ARBA00023157"/>
    </source>
</evidence>